<evidence type="ECO:0000313" key="9">
    <source>
        <dbReference type="Proteomes" id="UP000254572"/>
    </source>
</evidence>
<dbReference type="OrthoDB" id="6579831at2"/>
<gene>
    <name evidence="8" type="primary">deoC1_1</name>
    <name evidence="7" type="synonym">deoC</name>
    <name evidence="8" type="ORF">NCTC13294_00756</name>
</gene>
<dbReference type="GO" id="GO:0016052">
    <property type="term" value="P:carbohydrate catabolic process"/>
    <property type="evidence" value="ECO:0007669"/>
    <property type="project" value="TreeGrafter"/>
</dbReference>
<dbReference type="SMART" id="SM01133">
    <property type="entry name" value="DeoC"/>
    <property type="match status" value="1"/>
</dbReference>
<keyword evidence="2 7" id="KW-0963">Cytoplasm</keyword>
<dbReference type="Gene3D" id="3.20.20.70">
    <property type="entry name" value="Aldolase class I"/>
    <property type="match status" value="1"/>
</dbReference>
<comment type="catalytic activity">
    <reaction evidence="5 7">
        <text>2-deoxy-D-ribose 5-phosphate = D-glyceraldehyde 3-phosphate + acetaldehyde</text>
        <dbReference type="Rhea" id="RHEA:12821"/>
        <dbReference type="ChEBI" id="CHEBI:15343"/>
        <dbReference type="ChEBI" id="CHEBI:59776"/>
        <dbReference type="ChEBI" id="CHEBI:62877"/>
        <dbReference type="EC" id="4.1.2.4"/>
    </reaction>
</comment>
<dbReference type="GO" id="GO:0004139">
    <property type="term" value="F:deoxyribose-phosphate aldolase activity"/>
    <property type="evidence" value="ECO:0007669"/>
    <property type="project" value="UniProtKB-UniRule"/>
</dbReference>
<feature type="active site" description="Proton donor/acceptor" evidence="7">
    <location>
        <position position="91"/>
    </location>
</feature>
<dbReference type="PANTHER" id="PTHR10889:SF1">
    <property type="entry name" value="DEOXYRIBOSE-PHOSPHATE ALDOLASE"/>
    <property type="match status" value="1"/>
</dbReference>
<evidence type="ECO:0000313" key="8">
    <source>
        <dbReference type="EMBL" id="SUX20493.1"/>
    </source>
</evidence>
<organism evidence="8 9">
    <name type="scientific">Cardiobacterium valvarum</name>
    <dbReference type="NCBI Taxonomy" id="194702"/>
    <lineage>
        <taxon>Bacteria</taxon>
        <taxon>Pseudomonadati</taxon>
        <taxon>Pseudomonadota</taxon>
        <taxon>Gammaproteobacteria</taxon>
        <taxon>Cardiobacteriales</taxon>
        <taxon>Cardiobacteriaceae</taxon>
        <taxon>Cardiobacterium</taxon>
    </lineage>
</organism>
<dbReference type="CDD" id="cd00959">
    <property type="entry name" value="DeoC"/>
    <property type="match status" value="1"/>
</dbReference>
<dbReference type="InterPro" id="IPR013785">
    <property type="entry name" value="Aldolase_TIM"/>
</dbReference>
<dbReference type="InterPro" id="IPR011343">
    <property type="entry name" value="DeoC"/>
</dbReference>
<dbReference type="PIRSF" id="PIRSF001357">
    <property type="entry name" value="DeoC"/>
    <property type="match status" value="1"/>
</dbReference>
<dbReference type="RefSeq" id="WP_115610987.1">
    <property type="nucleotide sequence ID" value="NZ_JBHLZC010000001.1"/>
</dbReference>
<sequence>MKMKLSRYIDHTLLAPQATAAQIVQLCHEAREHDFFSVCVNPARVKQAKSALVDSTVKVCTVIGFPLGADTSTTKAFAAVDAIASGADELDMVMNIGLAKDGNWAAVQADIAAVVQAVAGRALVKVILETCLLTEDEIRHACTAAVQAGADFVKTSTGFSGSGATVGAVRLMRACVGPNFGVKASGGIRTPADFQAMLAAGANRIGASAGIKLLSDSV</sequence>
<evidence type="ECO:0000256" key="1">
    <source>
        <dbReference type="ARBA" id="ARBA00010936"/>
    </source>
</evidence>
<reference evidence="8 9" key="1">
    <citation type="submission" date="2018-06" db="EMBL/GenBank/DDBJ databases">
        <authorList>
            <consortium name="Pathogen Informatics"/>
            <person name="Doyle S."/>
        </authorList>
    </citation>
    <scope>NUCLEOTIDE SEQUENCE [LARGE SCALE GENOMIC DNA]</scope>
    <source>
        <strain evidence="8 9">NCTC13294</strain>
    </source>
</reference>
<comment type="similarity">
    <text evidence="1 7">Belongs to the DeoC/FbaB aldolase family. DeoC type 1 subfamily.</text>
</comment>
<name>A0A381E3D9_9GAMM</name>
<dbReference type="NCBIfam" id="TIGR00126">
    <property type="entry name" value="deoC"/>
    <property type="match status" value="1"/>
</dbReference>
<evidence type="ECO:0000256" key="2">
    <source>
        <dbReference type="ARBA" id="ARBA00022490"/>
    </source>
</evidence>
<dbReference type="GO" id="GO:0005737">
    <property type="term" value="C:cytoplasm"/>
    <property type="evidence" value="ECO:0007669"/>
    <property type="project" value="UniProtKB-SubCell"/>
</dbReference>
<comment type="pathway">
    <text evidence="7">Carbohydrate degradation; 2-deoxy-D-ribose 1-phosphate degradation; D-glyceraldehyde 3-phosphate and acetaldehyde from 2-deoxy-alpha-D-ribose 1-phosphate: step 2/2.</text>
</comment>
<dbReference type="PANTHER" id="PTHR10889">
    <property type="entry name" value="DEOXYRIBOSE-PHOSPHATE ALDOLASE"/>
    <property type="match status" value="1"/>
</dbReference>
<dbReference type="FunFam" id="3.20.20.70:FF:000044">
    <property type="entry name" value="Deoxyribose-phosphate aldolase"/>
    <property type="match status" value="1"/>
</dbReference>
<comment type="subcellular location">
    <subcellularLocation>
        <location evidence="7">Cytoplasm</location>
    </subcellularLocation>
</comment>
<dbReference type="HAMAP" id="MF_00114">
    <property type="entry name" value="DeoC_type1"/>
    <property type="match status" value="1"/>
</dbReference>
<dbReference type="EC" id="4.1.2.4" evidence="7"/>
<keyword evidence="9" id="KW-1185">Reference proteome</keyword>
<protein>
    <recommendedName>
        <fullName evidence="7">Deoxyribose-phosphate aldolase</fullName>
        <shortName evidence="7">DERA</shortName>
        <ecNumber evidence="7">4.1.2.4</ecNumber>
    </recommendedName>
    <alternativeName>
        <fullName evidence="7">2-deoxy-D-ribose 5-phosphate aldolase</fullName>
    </alternativeName>
    <alternativeName>
        <fullName evidence="7">Phosphodeoxyriboaldolase</fullName>
        <shortName evidence="7">Deoxyriboaldolase</shortName>
    </alternativeName>
</protein>
<feature type="active site" description="Schiff-base intermediate with acetaldehyde" evidence="7">
    <location>
        <position position="154"/>
    </location>
</feature>
<dbReference type="Pfam" id="PF01791">
    <property type="entry name" value="DeoC"/>
    <property type="match status" value="1"/>
</dbReference>
<comment type="function">
    <text evidence="6 7">Catalyzes a reversible aldol reaction between acetaldehyde and D-glyceraldehyde 3-phosphate to generate 2-deoxy-D-ribose 5-phosphate.</text>
</comment>
<dbReference type="InterPro" id="IPR002915">
    <property type="entry name" value="DeoC/FbaB/LacD_aldolase"/>
</dbReference>
<evidence type="ECO:0000256" key="6">
    <source>
        <dbReference type="ARBA" id="ARBA00056337"/>
    </source>
</evidence>
<evidence type="ECO:0000256" key="7">
    <source>
        <dbReference type="HAMAP-Rule" id="MF_00114"/>
    </source>
</evidence>
<dbReference type="GO" id="GO:0006018">
    <property type="term" value="P:2-deoxyribose 1-phosphate catabolic process"/>
    <property type="evidence" value="ECO:0007669"/>
    <property type="project" value="UniProtKB-UniRule"/>
</dbReference>
<evidence type="ECO:0000256" key="4">
    <source>
        <dbReference type="ARBA" id="ARBA00023270"/>
    </source>
</evidence>
<keyword evidence="3 7" id="KW-0456">Lyase</keyword>
<dbReference type="SUPFAM" id="SSF51569">
    <property type="entry name" value="Aldolase"/>
    <property type="match status" value="1"/>
</dbReference>
<dbReference type="EMBL" id="UFUW01000001">
    <property type="protein sequence ID" value="SUX20493.1"/>
    <property type="molecule type" value="Genomic_DNA"/>
</dbReference>
<dbReference type="AlphaFoldDB" id="A0A381E3D9"/>
<dbReference type="InterPro" id="IPR028581">
    <property type="entry name" value="DeoC_typeI"/>
</dbReference>
<feature type="active site" description="Proton donor/acceptor" evidence="7">
    <location>
        <position position="183"/>
    </location>
</feature>
<dbReference type="UniPathway" id="UPA00002">
    <property type="reaction ID" value="UER00468"/>
</dbReference>
<dbReference type="Proteomes" id="UP000254572">
    <property type="component" value="Unassembled WGS sequence"/>
</dbReference>
<dbReference type="GO" id="GO:0009264">
    <property type="term" value="P:deoxyribonucleotide catabolic process"/>
    <property type="evidence" value="ECO:0007669"/>
    <property type="project" value="UniProtKB-UniRule"/>
</dbReference>
<evidence type="ECO:0000256" key="5">
    <source>
        <dbReference type="ARBA" id="ARBA00048791"/>
    </source>
</evidence>
<keyword evidence="4 7" id="KW-0704">Schiff base</keyword>
<evidence type="ECO:0000256" key="3">
    <source>
        <dbReference type="ARBA" id="ARBA00023239"/>
    </source>
</evidence>
<proteinExistence type="inferred from homology"/>
<accession>A0A381E3D9</accession>